<gene>
    <name evidence="1" type="ORF">L6164_022651</name>
</gene>
<sequence>MAKSLAFIALLVSAFCFSSLLALAQATEKFTVEGKIYCDPCRLEFVTRLSTPLPGATVWLECKYENNDTLTYKSKEVVSDQNGHYSIEVEGDHEEENCKVTALKSSHPECNDPMSGMESDRIVLTKNMGVRSKSRFVNSLGFMPKRVTEEQCKVVVNELSESDLW</sequence>
<proteinExistence type="predicted"/>
<name>A0ACB9MFV9_BAUVA</name>
<organism evidence="1 2">
    <name type="scientific">Bauhinia variegata</name>
    <name type="common">Purple orchid tree</name>
    <name type="synonym">Phanera variegata</name>
    <dbReference type="NCBI Taxonomy" id="167791"/>
    <lineage>
        <taxon>Eukaryota</taxon>
        <taxon>Viridiplantae</taxon>
        <taxon>Streptophyta</taxon>
        <taxon>Embryophyta</taxon>
        <taxon>Tracheophyta</taxon>
        <taxon>Spermatophyta</taxon>
        <taxon>Magnoliopsida</taxon>
        <taxon>eudicotyledons</taxon>
        <taxon>Gunneridae</taxon>
        <taxon>Pentapetalae</taxon>
        <taxon>rosids</taxon>
        <taxon>fabids</taxon>
        <taxon>Fabales</taxon>
        <taxon>Fabaceae</taxon>
        <taxon>Cercidoideae</taxon>
        <taxon>Cercideae</taxon>
        <taxon>Bauhiniinae</taxon>
        <taxon>Bauhinia</taxon>
    </lineage>
</organism>
<evidence type="ECO:0000313" key="2">
    <source>
        <dbReference type="Proteomes" id="UP000828941"/>
    </source>
</evidence>
<evidence type="ECO:0000313" key="1">
    <source>
        <dbReference type="EMBL" id="KAI4323007.1"/>
    </source>
</evidence>
<keyword evidence="2" id="KW-1185">Reference proteome</keyword>
<dbReference type="EMBL" id="CM039434">
    <property type="protein sequence ID" value="KAI4323007.1"/>
    <property type="molecule type" value="Genomic_DNA"/>
</dbReference>
<reference evidence="1 2" key="1">
    <citation type="journal article" date="2022" name="DNA Res.">
        <title>Chromosomal-level genome assembly of the orchid tree Bauhinia variegata (Leguminosae; Cercidoideae) supports the allotetraploid origin hypothesis of Bauhinia.</title>
        <authorList>
            <person name="Zhong Y."/>
            <person name="Chen Y."/>
            <person name="Zheng D."/>
            <person name="Pang J."/>
            <person name="Liu Y."/>
            <person name="Luo S."/>
            <person name="Meng S."/>
            <person name="Qian L."/>
            <person name="Wei D."/>
            <person name="Dai S."/>
            <person name="Zhou R."/>
        </authorList>
    </citation>
    <scope>NUCLEOTIDE SEQUENCE [LARGE SCALE GENOMIC DNA]</scope>
    <source>
        <strain evidence="1">BV-YZ2020</strain>
    </source>
</reference>
<protein>
    <submittedName>
        <fullName evidence="1">Uncharacterized protein</fullName>
    </submittedName>
</protein>
<accession>A0ACB9MFV9</accession>
<dbReference type="Proteomes" id="UP000828941">
    <property type="component" value="Chromosome 9"/>
</dbReference>
<comment type="caution">
    <text evidence="1">The sequence shown here is derived from an EMBL/GenBank/DDBJ whole genome shotgun (WGS) entry which is preliminary data.</text>
</comment>